<accession>D1PMA0</accession>
<proteinExistence type="predicted"/>
<organism evidence="2 3">
    <name type="scientific">Subdoligranulum variabile DSM 15176</name>
    <dbReference type="NCBI Taxonomy" id="411471"/>
    <lineage>
        <taxon>Bacteria</taxon>
        <taxon>Bacillati</taxon>
        <taxon>Bacillota</taxon>
        <taxon>Clostridia</taxon>
        <taxon>Eubacteriales</taxon>
        <taxon>Oscillospiraceae</taxon>
        <taxon>Subdoligranulum</taxon>
    </lineage>
</organism>
<dbReference type="PIRSF" id="PIRSF002599">
    <property type="entry name" value="Cold_shock_A"/>
    <property type="match status" value="1"/>
</dbReference>
<dbReference type="HOGENOM" id="CLU_091970_3_0_9"/>
<evidence type="ECO:0000256" key="1">
    <source>
        <dbReference type="SAM" id="Phobius"/>
    </source>
</evidence>
<evidence type="ECO:0008006" key="4">
    <source>
        <dbReference type="Google" id="ProtNLM"/>
    </source>
</evidence>
<keyword evidence="1" id="KW-1133">Transmembrane helix</keyword>
<feature type="transmembrane region" description="Helical" evidence="1">
    <location>
        <begin position="64"/>
        <end position="85"/>
    </location>
</feature>
<dbReference type="EMBL" id="ACBY02000023">
    <property type="protein sequence ID" value="EFB75685.1"/>
    <property type="molecule type" value="Genomic_DNA"/>
</dbReference>
<keyword evidence="1" id="KW-0472">Membrane</keyword>
<dbReference type="eggNOG" id="COG3326">
    <property type="taxonomic scope" value="Bacteria"/>
</dbReference>
<keyword evidence="1" id="KW-0812">Transmembrane</keyword>
<dbReference type="AlphaFoldDB" id="D1PMA0"/>
<comment type="caution">
    <text evidence="2">The sequence shown here is derived from an EMBL/GenBank/DDBJ whole genome shotgun (WGS) entry which is preliminary data.</text>
</comment>
<feature type="transmembrane region" description="Helical" evidence="1">
    <location>
        <begin position="36"/>
        <end position="57"/>
    </location>
</feature>
<sequence length="88" mass="10141">MKILILYFVLINLVAWGLMGVDKHRAQKHEWRIPERTLFAAALLGGSLGAILGMYLWHHKTKHWYFVIGMPLILAVQIVVGIWVGSWF</sequence>
<dbReference type="InterPro" id="IPR012156">
    <property type="entry name" value="Cold_shock_CspA"/>
</dbReference>
<evidence type="ECO:0000313" key="2">
    <source>
        <dbReference type="EMBL" id="EFB75685.1"/>
    </source>
</evidence>
<gene>
    <name evidence="2" type="ORF">SUBVAR_05459</name>
</gene>
<dbReference type="RefSeq" id="WP_007046845.1">
    <property type="nucleotide sequence ID" value="NZ_GG704769.1"/>
</dbReference>
<dbReference type="STRING" id="411471.SUBVAR_05459"/>
<dbReference type="Pfam" id="PF06961">
    <property type="entry name" value="DUF1294"/>
    <property type="match status" value="1"/>
</dbReference>
<protein>
    <recommendedName>
        <fullName evidence="4">DUF1294 domain-containing protein</fullName>
    </recommendedName>
</protein>
<evidence type="ECO:0000313" key="3">
    <source>
        <dbReference type="Proteomes" id="UP000003438"/>
    </source>
</evidence>
<dbReference type="InterPro" id="IPR010718">
    <property type="entry name" value="DUF1294"/>
</dbReference>
<keyword evidence="3" id="KW-1185">Reference proteome</keyword>
<reference evidence="2" key="1">
    <citation type="submission" date="2009-12" db="EMBL/GenBank/DDBJ databases">
        <authorList>
            <person name="Weinstock G."/>
            <person name="Sodergren E."/>
            <person name="Clifton S."/>
            <person name="Fulton L."/>
            <person name="Fulton B."/>
            <person name="Courtney L."/>
            <person name="Fronick C."/>
            <person name="Harrison M."/>
            <person name="Strong C."/>
            <person name="Farmer C."/>
            <person name="Delahaunty K."/>
            <person name="Markovic C."/>
            <person name="Hall O."/>
            <person name="Minx P."/>
            <person name="Tomlinson C."/>
            <person name="Mitreva M."/>
            <person name="Nelson J."/>
            <person name="Hou S."/>
            <person name="Wollam A."/>
            <person name="Pepin K.H."/>
            <person name="Johnson M."/>
            <person name="Bhonagiri V."/>
            <person name="Nash W.E."/>
            <person name="Warren W."/>
            <person name="Chinwalla A."/>
            <person name="Mardis E.R."/>
            <person name="Wilson R.K."/>
        </authorList>
    </citation>
    <scope>NUCLEOTIDE SEQUENCE [LARGE SCALE GENOMIC DNA]</scope>
    <source>
        <strain evidence="2">DSM 15176</strain>
    </source>
</reference>
<dbReference type="OrthoDB" id="1698854at2"/>
<name>D1PMA0_9FIRM</name>
<dbReference type="Proteomes" id="UP000003438">
    <property type="component" value="Unassembled WGS sequence"/>
</dbReference>
<dbReference type="GO" id="GO:0003676">
    <property type="term" value="F:nucleic acid binding"/>
    <property type="evidence" value="ECO:0007669"/>
    <property type="project" value="InterPro"/>
</dbReference>